<dbReference type="InterPro" id="IPR029321">
    <property type="entry name" value="INTS2"/>
</dbReference>
<organism evidence="3">
    <name type="scientific">Echinostoma caproni</name>
    <dbReference type="NCBI Taxonomy" id="27848"/>
    <lineage>
        <taxon>Eukaryota</taxon>
        <taxon>Metazoa</taxon>
        <taxon>Spiralia</taxon>
        <taxon>Lophotrochozoa</taxon>
        <taxon>Platyhelminthes</taxon>
        <taxon>Trematoda</taxon>
        <taxon>Digenea</taxon>
        <taxon>Plagiorchiida</taxon>
        <taxon>Echinostomata</taxon>
        <taxon>Echinostomatoidea</taxon>
        <taxon>Echinostomatidae</taxon>
        <taxon>Echinostoma</taxon>
    </lineage>
</organism>
<evidence type="ECO:0000313" key="3">
    <source>
        <dbReference type="WBParaSite" id="ECPE_0001531201-mRNA-1"/>
    </source>
</evidence>
<accession>A0A183B7T7</accession>
<protein>
    <submittedName>
        <fullName evidence="1 3">Uncharacterized protein</fullName>
    </submittedName>
</protein>
<evidence type="ECO:0000313" key="1">
    <source>
        <dbReference type="EMBL" id="VDP92544.1"/>
    </source>
</evidence>
<evidence type="ECO:0000313" key="2">
    <source>
        <dbReference type="Proteomes" id="UP000272942"/>
    </source>
</evidence>
<reference evidence="3" key="1">
    <citation type="submission" date="2016-06" db="UniProtKB">
        <authorList>
            <consortium name="WormBaseParasite"/>
        </authorList>
    </citation>
    <scope>IDENTIFICATION</scope>
</reference>
<dbReference type="Proteomes" id="UP000272942">
    <property type="component" value="Unassembled WGS sequence"/>
</dbReference>
<gene>
    <name evidence="1" type="ORF">ECPE_LOCUS15272</name>
</gene>
<dbReference type="GO" id="GO:0032039">
    <property type="term" value="C:integrator complex"/>
    <property type="evidence" value="ECO:0007669"/>
    <property type="project" value="InterPro"/>
</dbReference>
<name>A0A183B7T7_9TREM</name>
<dbReference type="EMBL" id="UZAN01060032">
    <property type="protein sequence ID" value="VDP92544.1"/>
    <property type="molecule type" value="Genomic_DNA"/>
</dbReference>
<dbReference type="OrthoDB" id="6259120at2759"/>
<keyword evidence="2" id="KW-1185">Reference proteome</keyword>
<dbReference type="Pfam" id="PF14750">
    <property type="entry name" value="INTS2"/>
    <property type="match status" value="1"/>
</dbReference>
<reference evidence="1 2" key="2">
    <citation type="submission" date="2018-11" db="EMBL/GenBank/DDBJ databases">
        <authorList>
            <consortium name="Pathogen Informatics"/>
        </authorList>
    </citation>
    <scope>NUCLEOTIDE SEQUENCE [LARGE SCALE GENOMIC DNA]</scope>
    <source>
        <strain evidence="1 2">Egypt</strain>
    </source>
</reference>
<proteinExistence type="predicted"/>
<dbReference type="WBParaSite" id="ECPE_0001531201-mRNA-1">
    <property type="protein sequence ID" value="ECPE_0001531201-mRNA-1"/>
    <property type="gene ID" value="ECPE_0001531201"/>
</dbReference>
<sequence>MGKHLRREEAEWIVGQLCESVRPLHPLLPDLIEAHIVHAFGASPTSLPPADSAFASPSLVTALITEQELMNQFGRTDELAIARICAPAPEHSHPDPRSDLFVRPVPTDLTPALLFLYYALFVYDYQLNLRISTNRRKFFFYSLSDPYAYHQNVTVDCLNYWHHFPDP</sequence>
<dbReference type="AlphaFoldDB" id="A0A183B7T7"/>